<sequence>MASERTALLPRQTQAHTHSDIPEVTVLSSLAALWQSNKLFNIAALIFVPLGAASARLGWADTWIFALNFCAIIPLAKMLDFSTDQLAMRTGPTIGGLLNATFGNAVELILSVFALREGLLDVVKASIIGSILSNLLLVLGFCFLFGGLIPFVKNKFQKFDVDKANVSTGLLVLTFLGFLVPAVVRVTLEDQTADPSDSVSRVLAISRGIAFVLLLSYVALLVFQLYTNPDGLLVTPRRPHPTNPRLAHSGTHEEGGEEEDEEEEPITLAWMALLSLALTTVVIAFSAEMLVGSVEGLSKEAHISEVFIGIIILPIVGNAAEHVTAISSAMRDKMDLSLQVAVGSALQIALLVAPAIVLSGWAMDKNMDLDFGLFSTAILFVTVLVVNSLIQDGRTHWLEGWMLLAAYFIIAIGFYYIPEKTEIVNVVMSVLASRS</sequence>
<comment type="function">
    <text evidence="10">Has a role in promoting intracellular calcium ion sequestration via the exchange of calcium ions for hydrogen ions across the vacuolar membrane. Involved also in manganese ion homeostasis via its uptake into the vacuole.</text>
</comment>
<evidence type="ECO:0000259" key="12">
    <source>
        <dbReference type="Pfam" id="PF01699"/>
    </source>
</evidence>
<dbReference type="GO" id="GO:0015369">
    <property type="term" value="F:calcium:proton antiporter activity"/>
    <property type="evidence" value="ECO:0007669"/>
    <property type="project" value="UniProtKB-UniRule"/>
</dbReference>
<dbReference type="OrthoDB" id="1699231at2759"/>
<feature type="transmembrane region" description="Helical" evidence="10">
    <location>
        <begin position="371"/>
        <end position="390"/>
    </location>
</feature>
<keyword evidence="7 10" id="KW-1133">Transmembrane helix</keyword>
<dbReference type="PANTHER" id="PTHR31503">
    <property type="entry name" value="VACUOLAR CALCIUM ION TRANSPORTER"/>
    <property type="match status" value="1"/>
</dbReference>
<feature type="transmembrane region" description="Helical" evidence="10">
    <location>
        <begin position="164"/>
        <end position="184"/>
    </location>
</feature>
<keyword evidence="14" id="KW-1185">Reference proteome</keyword>
<feature type="domain" description="Sodium/calcium exchanger membrane region" evidence="12">
    <location>
        <begin position="62"/>
        <end position="225"/>
    </location>
</feature>
<dbReference type="PANTHER" id="PTHR31503:SF22">
    <property type="entry name" value="VACUOLAR CALCIUM ION TRANSPORTER"/>
    <property type="match status" value="1"/>
</dbReference>
<evidence type="ECO:0000256" key="8">
    <source>
        <dbReference type="ARBA" id="ARBA00023065"/>
    </source>
</evidence>
<feature type="region of interest" description="Disordered" evidence="11">
    <location>
        <begin position="236"/>
        <end position="262"/>
    </location>
</feature>
<dbReference type="InterPro" id="IPR004798">
    <property type="entry name" value="CAX-like"/>
</dbReference>
<evidence type="ECO:0000256" key="3">
    <source>
        <dbReference type="ARBA" id="ARBA00022448"/>
    </source>
</evidence>
<accession>A0A507FQA3</accession>
<evidence type="ECO:0000256" key="2">
    <source>
        <dbReference type="ARBA" id="ARBA00008170"/>
    </source>
</evidence>
<feature type="transmembrane region" description="Helical" evidence="10">
    <location>
        <begin position="127"/>
        <end position="152"/>
    </location>
</feature>
<feature type="transmembrane region" description="Helical" evidence="10">
    <location>
        <begin position="307"/>
        <end position="326"/>
    </location>
</feature>
<feature type="transmembrane region" description="Helical" evidence="10">
    <location>
        <begin position="39"/>
        <end position="57"/>
    </location>
</feature>
<keyword evidence="5 10" id="KW-0812">Transmembrane</keyword>
<dbReference type="AlphaFoldDB" id="A0A507FQA3"/>
<reference evidence="13 14" key="1">
    <citation type="journal article" date="2019" name="Sci. Rep.">
        <title>Comparative genomics of chytrid fungi reveal insights into the obligate biotrophic and pathogenic lifestyle of Synchytrium endobioticum.</title>
        <authorList>
            <person name="van de Vossenberg B.T.L.H."/>
            <person name="Warris S."/>
            <person name="Nguyen H.D.T."/>
            <person name="van Gent-Pelzer M.P.E."/>
            <person name="Joly D.L."/>
            <person name="van de Geest H.C."/>
            <person name="Bonants P.J.M."/>
            <person name="Smith D.S."/>
            <person name="Levesque C.A."/>
            <person name="van der Lee T.A.J."/>
        </authorList>
    </citation>
    <scope>NUCLEOTIDE SEQUENCE [LARGE SCALE GENOMIC DNA]</scope>
    <source>
        <strain evidence="13 14">CBS 675.73</strain>
    </source>
</reference>
<organism evidence="13 14">
    <name type="scientific">Chytriomyces confervae</name>
    <dbReference type="NCBI Taxonomy" id="246404"/>
    <lineage>
        <taxon>Eukaryota</taxon>
        <taxon>Fungi</taxon>
        <taxon>Fungi incertae sedis</taxon>
        <taxon>Chytridiomycota</taxon>
        <taxon>Chytridiomycota incertae sedis</taxon>
        <taxon>Chytridiomycetes</taxon>
        <taxon>Chytridiales</taxon>
        <taxon>Chytriomycetaceae</taxon>
        <taxon>Chytriomyces</taxon>
    </lineage>
</organism>
<name>A0A507FQA3_9FUNG</name>
<evidence type="ECO:0000256" key="11">
    <source>
        <dbReference type="SAM" id="MobiDB-lite"/>
    </source>
</evidence>
<dbReference type="Gene3D" id="1.20.1420.30">
    <property type="entry name" value="NCX, central ion-binding region"/>
    <property type="match status" value="2"/>
</dbReference>
<gene>
    <name evidence="13" type="ORF">CcCBS67573_g01127</name>
</gene>
<feature type="transmembrane region" description="Helical" evidence="10">
    <location>
        <begin position="268"/>
        <end position="287"/>
    </location>
</feature>
<evidence type="ECO:0000256" key="7">
    <source>
        <dbReference type="ARBA" id="ARBA00022989"/>
    </source>
</evidence>
<evidence type="ECO:0000256" key="4">
    <source>
        <dbReference type="ARBA" id="ARBA00022568"/>
    </source>
</evidence>
<evidence type="ECO:0000256" key="5">
    <source>
        <dbReference type="ARBA" id="ARBA00022692"/>
    </source>
</evidence>
<evidence type="ECO:0000256" key="1">
    <source>
        <dbReference type="ARBA" id="ARBA00004127"/>
    </source>
</evidence>
<keyword evidence="10" id="KW-0050">Antiport</keyword>
<dbReference type="GO" id="GO:0012505">
    <property type="term" value="C:endomembrane system"/>
    <property type="evidence" value="ECO:0007669"/>
    <property type="project" value="UniProtKB-SubCell"/>
</dbReference>
<evidence type="ECO:0000313" key="13">
    <source>
        <dbReference type="EMBL" id="TPX77638.1"/>
    </source>
</evidence>
<comment type="caution">
    <text evidence="13">The sequence shown here is derived from an EMBL/GenBank/DDBJ whole genome shotgun (WGS) entry which is preliminary data.</text>
</comment>
<dbReference type="Proteomes" id="UP000320333">
    <property type="component" value="Unassembled WGS sequence"/>
</dbReference>
<dbReference type="InterPro" id="IPR004713">
    <property type="entry name" value="CaH_exchang"/>
</dbReference>
<comment type="caution">
    <text evidence="10">Lacks conserved residue(s) required for the propagation of feature annotation.</text>
</comment>
<dbReference type="STRING" id="246404.A0A507FQA3"/>
<keyword evidence="8 10" id="KW-0406">Ion transport</keyword>
<feature type="transmembrane region" description="Helical" evidence="10">
    <location>
        <begin position="94"/>
        <end position="115"/>
    </location>
</feature>
<dbReference type="InterPro" id="IPR004837">
    <property type="entry name" value="NaCa_Exmemb"/>
</dbReference>
<keyword evidence="4 10" id="KW-0109">Calcium transport</keyword>
<dbReference type="NCBIfam" id="TIGR00378">
    <property type="entry name" value="cax"/>
    <property type="match status" value="1"/>
</dbReference>
<dbReference type="Pfam" id="PF01699">
    <property type="entry name" value="Na_Ca_ex"/>
    <property type="match status" value="2"/>
</dbReference>
<proteinExistence type="inferred from homology"/>
<evidence type="ECO:0000256" key="6">
    <source>
        <dbReference type="ARBA" id="ARBA00022837"/>
    </source>
</evidence>
<dbReference type="EMBL" id="QEAP01000017">
    <property type="protein sequence ID" value="TPX77638.1"/>
    <property type="molecule type" value="Genomic_DNA"/>
</dbReference>
<comment type="subcellular location">
    <subcellularLocation>
        <location evidence="1">Endomembrane system</location>
        <topology evidence="1">Multi-pass membrane protein</topology>
    </subcellularLocation>
    <subcellularLocation>
        <location evidence="10">Vacuole membrane</location>
    </subcellularLocation>
</comment>
<feature type="domain" description="Sodium/calcium exchanger membrane region" evidence="12">
    <location>
        <begin position="272"/>
        <end position="414"/>
    </location>
</feature>
<comment type="similarity">
    <text evidence="2 10">Belongs to the Ca(2+):cation antiporter (CaCA) (TC 2.A.19) family.</text>
</comment>
<evidence type="ECO:0000313" key="14">
    <source>
        <dbReference type="Proteomes" id="UP000320333"/>
    </source>
</evidence>
<protein>
    <recommendedName>
        <fullName evidence="10">Vacuolar calcium ion transporter</fullName>
    </recommendedName>
</protein>
<evidence type="ECO:0000256" key="10">
    <source>
        <dbReference type="RuleBase" id="RU365028"/>
    </source>
</evidence>
<feature type="transmembrane region" description="Helical" evidence="10">
    <location>
        <begin position="397"/>
        <end position="417"/>
    </location>
</feature>
<feature type="transmembrane region" description="Helical" evidence="10">
    <location>
        <begin position="204"/>
        <end position="223"/>
    </location>
</feature>
<keyword evidence="9 10" id="KW-0472">Membrane</keyword>
<dbReference type="GO" id="GO:0006874">
    <property type="term" value="P:intracellular calcium ion homeostasis"/>
    <property type="evidence" value="ECO:0007669"/>
    <property type="project" value="TreeGrafter"/>
</dbReference>
<keyword evidence="10" id="KW-0926">Vacuole</keyword>
<dbReference type="GO" id="GO:0005774">
    <property type="term" value="C:vacuolar membrane"/>
    <property type="evidence" value="ECO:0007669"/>
    <property type="project" value="UniProtKB-SubCell"/>
</dbReference>
<dbReference type="NCBIfam" id="TIGR00846">
    <property type="entry name" value="caca2"/>
    <property type="match status" value="1"/>
</dbReference>
<keyword evidence="6 10" id="KW-0106">Calcium</keyword>
<evidence type="ECO:0000256" key="9">
    <source>
        <dbReference type="ARBA" id="ARBA00023136"/>
    </source>
</evidence>
<keyword evidence="3 10" id="KW-0813">Transport</keyword>
<dbReference type="InterPro" id="IPR044880">
    <property type="entry name" value="NCX_ion-bd_dom_sf"/>
</dbReference>
<feature type="transmembrane region" description="Helical" evidence="10">
    <location>
        <begin position="338"/>
        <end position="359"/>
    </location>
</feature>